<comment type="caution">
    <text evidence="3">The sequence shown here is derived from an EMBL/GenBank/DDBJ whole genome shotgun (WGS) entry which is preliminary data.</text>
</comment>
<keyword evidence="2" id="KW-0472">Membrane</keyword>
<feature type="transmembrane region" description="Helical" evidence="2">
    <location>
        <begin position="53"/>
        <end position="72"/>
    </location>
</feature>
<dbReference type="EMBL" id="QFYQ01000001">
    <property type="protein sequence ID" value="RAK53147.1"/>
    <property type="molecule type" value="Genomic_DNA"/>
</dbReference>
<keyword evidence="2" id="KW-1133">Transmembrane helix</keyword>
<organism evidence="3 4">
    <name type="scientific">Phenylobacterium soli</name>
    <dbReference type="NCBI Taxonomy" id="2170551"/>
    <lineage>
        <taxon>Bacteria</taxon>
        <taxon>Pseudomonadati</taxon>
        <taxon>Pseudomonadota</taxon>
        <taxon>Alphaproteobacteria</taxon>
        <taxon>Caulobacterales</taxon>
        <taxon>Caulobacteraceae</taxon>
        <taxon>Phenylobacterium</taxon>
    </lineage>
</organism>
<evidence type="ECO:0000256" key="1">
    <source>
        <dbReference type="SAM" id="MobiDB-lite"/>
    </source>
</evidence>
<keyword evidence="2" id="KW-0812">Transmembrane</keyword>
<protein>
    <submittedName>
        <fullName evidence="3">Uncharacterized protein</fullName>
    </submittedName>
</protein>
<evidence type="ECO:0000313" key="4">
    <source>
        <dbReference type="Proteomes" id="UP000249254"/>
    </source>
</evidence>
<dbReference type="RefSeq" id="WP_111526900.1">
    <property type="nucleotide sequence ID" value="NZ_JBHRSG010000001.1"/>
</dbReference>
<feature type="compositionally biased region" description="Basic and acidic residues" evidence="1">
    <location>
        <begin position="1"/>
        <end position="18"/>
    </location>
</feature>
<reference evidence="4" key="1">
    <citation type="submission" date="2018-05" db="EMBL/GenBank/DDBJ databases">
        <authorList>
            <person name="Li X."/>
        </authorList>
    </citation>
    <scope>NUCLEOTIDE SEQUENCE [LARGE SCALE GENOMIC DNA]</scope>
    <source>
        <strain evidence="4">LX32</strain>
    </source>
</reference>
<feature type="region of interest" description="Disordered" evidence="1">
    <location>
        <begin position="1"/>
        <end position="44"/>
    </location>
</feature>
<accession>A0A328AF47</accession>
<feature type="compositionally biased region" description="Basic residues" evidence="1">
    <location>
        <begin position="19"/>
        <end position="29"/>
    </location>
</feature>
<dbReference type="AlphaFoldDB" id="A0A328AF47"/>
<dbReference type="Proteomes" id="UP000249254">
    <property type="component" value="Unassembled WGS sequence"/>
</dbReference>
<evidence type="ECO:0000313" key="3">
    <source>
        <dbReference type="EMBL" id="RAK53147.1"/>
    </source>
</evidence>
<proteinExistence type="predicted"/>
<keyword evidence="4" id="KW-1185">Reference proteome</keyword>
<sequence length="75" mass="8475">MARRPDPDRSDPRVTDLRRYKRDRKRAERAKRVQSVLHGPKGAEPVLGRRRNAGLILVVVIAILAAMGLLSGHHF</sequence>
<gene>
    <name evidence="3" type="ORF">DJ017_00670</name>
</gene>
<evidence type="ECO:0000256" key="2">
    <source>
        <dbReference type="SAM" id="Phobius"/>
    </source>
</evidence>
<name>A0A328AF47_9CAUL</name>